<dbReference type="InterPro" id="IPR036691">
    <property type="entry name" value="Endo/exonu/phosph_ase_sf"/>
</dbReference>
<evidence type="ECO:0000313" key="3">
    <source>
        <dbReference type="Proteomes" id="UP000765509"/>
    </source>
</evidence>
<dbReference type="InterPro" id="IPR005135">
    <property type="entry name" value="Endo/exonuclease/phosphatase"/>
</dbReference>
<accession>A0A9Q3HQ05</accession>
<keyword evidence="3" id="KW-1185">Reference proteome</keyword>
<protein>
    <recommendedName>
        <fullName evidence="1">Endonuclease/exonuclease/phosphatase domain-containing protein</fullName>
    </recommendedName>
</protein>
<dbReference type="EMBL" id="AVOT02023339">
    <property type="protein sequence ID" value="MBW0513308.1"/>
    <property type="molecule type" value="Genomic_DNA"/>
</dbReference>
<dbReference type="AlphaFoldDB" id="A0A9Q3HQ05"/>
<organism evidence="2 3">
    <name type="scientific">Austropuccinia psidii MF-1</name>
    <dbReference type="NCBI Taxonomy" id="1389203"/>
    <lineage>
        <taxon>Eukaryota</taxon>
        <taxon>Fungi</taxon>
        <taxon>Dikarya</taxon>
        <taxon>Basidiomycota</taxon>
        <taxon>Pucciniomycotina</taxon>
        <taxon>Pucciniomycetes</taxon>
        <taxon>Pucciniales</taxon>
        <taxon>Sphaerophragmiaceae</taxon>
        <taxon>Austropuccinia</taxon>
    </lineage>
</organism>
<gene>
    <name evidence="2" type="ORF">O181_053023</name>
</gene>
<reference evidence="2" key="1">
    <citation type="submission" date="2021-03" db="EMBL/GenBank/DDBJ databases">
        <title>Draft genome sequence of rust myrtle Austropuccinia psidii MF-1, a brazilian biotype.</title>
        <authorList>
            <person name="Quecine M.C."/>
            <person name="Pachon D.M.R."/>
            <person name="Bonatelli M.L."/>
            <person name="Correr F.H."/>
            <person name="Franceschini L.M."/>
            <person name="Leite T.F."/>
            <person name="Margarido G.R.A."/>
            <person name="Almeida C.A."/>
            <person name="Ferrarezi J.A."/>
            <person name="Labate C.A."/>
        </authorList>
    </citation>
    <scope>NUCLEOTIDE SEQUENCE</scope>
    <source>
        <strain evidence="2">MF-1</strain>
    </source>
</reference>
<dbReference type="Pfam" id="PF14529">
    <property type="entry name" value="Exo_endo_phos_2"/>
    <property type="match status" value="1"/>
</dbReference>
<evidence type="ECO:0000313" key="2">
    <source>
        <dbReference type="EMBL" id="MBW0513308.1"/>
    </source>
</evidence>
<sequence>MGGEKKLTLKSLYNPPTTFKGIDILKDSLNNNNPRHNPTIIAMDSNLHSKLWNPRGYNQKKALKFAHPREPQLLYNQQTLQQQLICFGPNP</sequence>
<dbReference type="GO" id="GO:0003824">
    <property type="term" value="F:catalytic activity"/>
    <property type="evidence" value="ECO:0007669"/>
    <property type="project" value="InterPro"/>
</dbReference>
<name>A0A9Q3HQ05_9BASI</name>
<comment type="caution">
    <text evidence="2">The sequence shown here is derived from an EMBL/GenBank/DDBJ whole genome shotgun (WGS) entry which is preliminary data.</text>
</comment>
<dbReference type="Gene3D" id="3.60.10.10">
    <property type="entry name" value="Endonuclease/exonuclease/phosphatase"/>
    <property type="match status" value="1"/>
</dbReference>
<dbReference type="Proteomes" id="UP000765509">
    <property type="component" value="Unassembled WGS sequence"/>
</dbReference>
<evidence type="ECO:0000259" key="1">
    <source>
        <dbReference type="Pfam" id="PF14529"/>
    </source>
</evidence>
<dbReference type="OrthoDB" id="2505506at2759"/>
<feature type="domain" description="Endonuclease/exonuclease/phosphatase" evidence="1">
    <location>
        <begin position="10"/>
        <end position="60"/>
    </location>
</feature>
<proteinExistence type="predicted"/>